<name>A0A1M5ZUL6_9FIRM</name>
<proteinExistence type="predicted"/>
<dbReference type="Pfam" id="PF01909">
    <property type="entry name" value="NTP_transf_2"/>
    <property type="match status" value="1"/>
</dbReference>
<evidence type="ECO:0000313" key="2">
    <source>
        <dbReference type="EMBL" id="SHI27945.1"/>
    </source>
</evidence>
<dbReference type="EMBL" id="FQXJ01000015">
    <property type="protein sequence ID" value="SHI27945.1"/>
    <property type="molecule type" value="Genomic_DNA"/>
</dbReference>
<dbReference type="OrthoDB" id="1682923at2"/>
<dbReference type="AlphaFoldDB" id="A0A1M5ZUL6"/>
<evidence type="ECO:0000313" key="3">
    <source>
        <dbReference type="Proteomes" id="UP000183954"/>
    </source>
</evidence>
<sequence>MDAAASKELETIKQAILDTIIVNEIYLFGSFVYGTPHNDSDFDIYVVIPDDSMRPIEAMQKIGGAISRKDIRAVDIIVGKESEFNQRKQLPTIERTIFRDGVKLYGQERHSQIMV</sequence>
<dbReference type="RefSeq" id="WP_073031184.1">
    <property type="nucleotide sequence ID" value="NZ_FQXJ01000015.1"/>
</dbReference>
<dbReference type="STRING" id="1121420.SAMN02746098_03698"/>
<feature type="domain" description="Polymerase nucleotidyl transferase" evidence="1">
    <location>
        <begin position="11"/>
        <end position="98"/>
    </location>
</feature>
<dbReference type="PANTHER" id="PTHR37030">
    <property type="entry name" value="NUCLEOTIDYLTRANSFERASE"/>
    <property type="match status" value="1"/>
</dbReference>
<dbReference type="CDD" id="cd05403">
    <property type="entry name" value="NT_KNTase_like"/>
    <property type="match status" value="1"/>
</dbReference>
<organism evidence="2 3">
    <name type="scientific">Desulfosporosinus lacus DSM 15449</name>
    <dbReference type="NCBI Taxonomy" id="1121420"/>
    <lineage>
        <taxon>Bacteria</taxon>
        <taxon>Bacillati</taxon>
        <taxon>Bacillota</taxon>
        <taxon>Clostridia</taxon>
        <taxon>Eubacteriales</taxon>
        <taxon>Desulfitobacteriaceae</taxon>
        <taxon>Desulfosporosinus</taxon>
    </lineage>
</organism>
<accession>A0A1M5ZUL6</accession>
<dbReference type="InterPro" id="IPR002934">
    <property type="entry name" value="Polymerase_NTP_transf_dom"/>
</dbReference>
<dbReference type="PANTHER" id="PTHR37030:SF1">
    <property type="entry name" value="NUCLEOTIDYLTRANSFERASE"/>
    <property type="match status" value="1"/>
</dbReference>
<reference evidence="3" key="1">
    <citation type="submission" date="2016-11" db="EMBL/GenBank/DDBJ databases">
        <authorList>
            <person name="Varghese N."/>
            <person name="Submissions S."/>
        </authorList>
    </citation>
    <scope>NUCLEOTIDE SEQUENCE [LARGE SCALE GENOMIC DNA]</scope>
    <source>
        <strain evidence="3">DSM 15449</strain>
    </source>
</reference>
<keyword evidence="2" id="KW-0808">Transferase</keyword>
<evidence type="ECO:0000259" key="1">
    <source>
        <dbReference type="Pfam" id="PF01909"/>
    </source>
</evidence>
<dbReference type="Gene3D" id="3.30.460.10">
    <property type="entry name" value="Beta Polymerase, domain 2"/>
    <property type="match status" value="1"/>
</dbReference>
<dbReference type="GO" id="GO:0016779">
    <property type="term" value="F:nucleotidyltransferase activity"/>
    <property type="evidence" value="ECO:0007669"/>
    <property type="project" value="InterPro"/>
</dbReference>
<keyword evidence="3" id="KW-1185">Reference proteome</keyword>
<dbReference type="InterPro" id="IPR043519">
    <property type="entry name" value="NT_sf"/>
</dbReference>
<gene>
    <name evidence="2" type="ORF">SAMN02746098_03698</name>
</gene>
<protein>
    <submittedName>
        <fullName evidence="2">Nucleotidyltransferase domain-containing protein</fullName>
    </submittedName>
</protein>
<dbReference type="SUPFAM" id="SSF81301">
    <property type="entry name" value="Nucleotidyltransferase"/>
    <property type="match status" value="1"/>
</dbReference>
<dbReference type="Proteomes" id="UP000183954">
    <property type="component" value="Unassembled WGS sequence"/>
</dbReference>